<dbReference type="NCBIfam" id="TIGR02858">
    <property type="entry name" value="spore_III_AA"/>
    <property type="match status" value="1"/>
</dbReference>
<dbReference type="Gene3D" id="3.40.50.300">
    <property type="entry name" value="P-loop containing nucleotide triphosphate hydrolases"/>
    <property type="match status" value="1"/>
</dbReference>
<evidence type="ECO:0000313" key="6">
    <source>
        <dbReference type="Proteomes" id="UP000294813"/>
    </source>
</evidence>
<dbReference type="PANTHER" id="PTHR20953">
    <property type="entry name" value="KINASE-RELATED"/>
    <property type="match status" value="1"/>
</dbReference>
<gene>
    <name evidence="5" type="ORF">EDD73_10554</name>
</gene>
<protein>
    <submittedName>
        <fullName evidence="5">Stage III sporulation protein AA</fullName>
    </submittedName>
</protein>
<dbReference type="EMBL" id="SLXT01000005">
    <property type="protein sequence ID" value="TCP67159.1"/>
    <property type="molecule type" value="Genomic_DNA"/>
</dbReference>
<organism evidence="5 6">
    <name type="scientific">Heliophilum fasciatum</name>
    <dbReference type="NCBI Taxonomy" id="35700"/>
    <lineage>
        <taxon>Bacteria</taxon>
        <taxon>Bacillati</taxon>
        <taxon>Bacillota</taxon>
        <taxon>Clostridia</taxon>
        <taxon>Eubacteriales</taxon>
        <taxon>Heliobacteriaceae</taxon>
        <taxon>Heliophilum</taxon>
    </lineage>
</organism>
<dbReference type="SMART" id="SM00382">
    <property type="entry name" value="AAA"/>
    <property type="match status" value="1"/>
</dbReference>
<keyword evidence="6" id="KW-1185">Reference proteome</keyword>
<evidence type="ECO:0000259" key="4">
    <source>
        <dbReference type="SMART" id="SM00382"/>
    </source>
</evidence>
<name>A0A4R2RW12_9FIRM</name>
<dbReference type="RefSeq" id="WP_243116777.1">
    <property type="nucleotide sequence ID" value="NZ_JAOQNU010000005.1"/>
</dbReference>
<feature type="region of interest" description="Disordered" evidence="3">
    <location>
        <begin position="30"/>
        <end position="51"/>
    </location>
</feature>
<evidence type="ECO:0000256" key="2">
    <source>
        <dbReference type="ARBA" id="ARBA00022840"/>
    </source>
</evidence>
<comment type="caution">
    <text evidence="5">The sequence shown here is derived from an EMBL/GenBank/DDBJ whole genome shotgun (WGS) entry which is preliminary data.</text>
</comment>
<dbReference type="Pfam" id="PF19568">
    <property type="entry name" value="Spore_III_AA"/>
    <property type="match status" value="1"/>
</dbReference>
<feature type="domain" description="AAA+ ATPase" evidence="4">
    <location>
        <begin position="218"/>
        <end position="361"/>
    </location>
</feature>
<keyword evidence="2" id="KW-0067">ATP-binding</keyword>
<dbReference type="PANTHER" id="PTHR20953:SF3">
    <property type="entry name" value="P-LOOP CONTAINING NUCLEOSIDE TRIPHOSPHATE HYDROLASES SUPERFAMILY PROTEIN"/>
    <property type="match status" value="1"/>
</dbReference>
<dbReference type="InterPro" id="IPR003593">
    <property type="entry name" value="AAA+_ATPase"/>
</dbReference>
<sequence length="386" mass="41314">MRWIRTQEEKSGSAGAVDAALAVGRERDSTLPVVGKRPGSQAGTSGGAMELSGRTGRTLEVVTKASGWEWPLGLLSFLAPSLRLLLEEWMAGTSAVVGQVGPGSLGMVEEIRLRAERPLGLVCGNRDVLLRPVTADELQQTVHLISACSVYALEEEFRQGFITLPGGHRVGLAGRVVLTEGRVKTIYPVSSLNIRIARQLPGVADGLMPIVLTGGASGVASTLILSPPGCGKTTMLRDLVRQISSGRPESDWPGWNVGLVDERSEVAACYRGVPQHDVGTRTDVMDGCPKSEGMMRLLRSLNPRVLVTDEIGVADDVQAILEAINAGVAVIATAHGACLKDLRQRPALRALMEQEVFQRYVLLSRRRGPGTVEAVFDVDGRPWTDS</sequence>
<proteinExistence type="predicted"/>
<evidence type="ECO:0000256" key="3">
    <source>
        <dbReference type="SAM" id="MobiDB-lite"/>
    </source>
</evidence>
<dbReference type="InterPro" id="IPR014217">
    <property type="entry name" value="Spore_III_AA"/>
</dbReference>
<evidence type="ECO:0000256" key="1">
    <source>
        <dbReference type="ARBA" id="ARBA00022741"/>
    </source>
</evidence>
<evidence type="ECO:0000313" key="5">
    <source>
        <dbReference type="EMBL" id="TCP67159.1"/>
    </source>
</evidence>
<accession>A0A4R2RW12</accession>
<dbReference type="InterPro" id="IPR027417">
    <property type="entry name" value="P-loop_NTPase"/>
</dbReference>
<keyword evidence="1" id="KW-0547">Nucleotide-binding</keyword>
<dbReference type="SUPFAM" id="SSF52540">
    <property type="entry name" value="P-loop containing nucleoside triphosphate hydrolases"/>
    <property type="match status" value="1"/>
</dbReference>
<reference evidence="5 6" key="1">
    <citation type="submission" date="2019-03" db="EMBL/GenBank/DDBJ databases">
        <title>Genomic Encyclopedia of Type Strains, Phase IV (KMG-IV): sequencing the most valuable type-strain genomes for metagenomic binning, comparative biology and taxonomic classification.</title>
        <authorList>
            <person name="Goeker M."/>
        </authorList>
    </citation>
    <scope>NUCLEOTIDE SEQUENCE [LARGE SCALE GENOMIC DNA]</scope>
    <source>
        <strain evidence="5 6">DSM 11170</strain>
    </source>
</reference>
<dbReference type="AlphaFoldDB" id="A0A4R2RW12"/>
<dbReference type="GO" id="GO:0005524">
    <property type="term" value="F:ATP binding"/>
    <property type="evidence" value="ECO:0007669"/>
    <property type="project" value="UniProtKB-KW"/>
</dbReference>
<dbReference type="InterPro" id="IPR045735">
    <property type="entry name" value="Spore_III_AA_AAA+_ATPase"/>
</dbReference>
<dbReference type="Proteomes" id="UP000294813">
    <property type="component" value="Unassembled WGS sequence"/>
</dbReference>